<dbReference type="STRING" id="1915309.AXG55_07500"/>
<reference evidence="3 4" key="1">
    <citation type="submission" date="2016-10" db="EMBL/GenBank/DDBJ databases">
        <title>Silvanigrella aquatica sp. nov., isolated from a freshwater lake located in the Black Forest, Germany, description of Silvanigrellaceae fam. nov., Silvanigrellales ord. nov., reclassification of the order Bdellovibrionales in the class Oligoflexia, reclassification of the families Bacteriovoracaceae and Halobacteriovoraceae in the new order Bacteriovoracales ord. nov., and reclassification of the family Pseudobacteriovoracaceae in the order Oligoflexiales.</title>
        <authorList>
            <person name="Hahn M.W."/>
            <person name="Schmidt J."/>
            <person name="Koll U."/>
            <person name="Rohde M."/>
            <person name="Verbag S."/>
            <person name="Pitt A."/>
            <person name="Nakai R."/>
            <person name="Naganuma T."/>
            <person name="Lang E."/>
        </authorList>
    </citation>
    <scope>NUCLEOTIDE SEQUENCE [LARGE SCALE GENOMIC DNA]</scope>
    <source>
        <strain evidence="3 4">MWH-Nonnen-W8red</strain>
    </source>
</reference>
<dbReference type="InterPro" id="IPR001451">
    <property type="entry name" value="Hexapep"/>
</dbReference>
<dbReference type="Pfam" id="PF14805">
    <property type="entry name" value="THDPS_N_2"/>
    <property type="match status" value="1"/>
</dbReference>
<gene>
    <name evidence="3" type="ORF">AXG55_07500</name>
</gene>
<dbReference type="EMBL" id="CP017834">
    <property type="protein sequence ID" value="APJ03757.1"/>
    <property type="molecule type" value="Genomic_DNA"/>
</dbReference>
<dbReference type="InterPro" id="IPR023180">
    <property type="entry name" value="THP_succinylTrfase_dom1"/>
</dbReference>
<protein>
    <recommendedName>
        <fullName evidence="2">Tetrahydrodipicolinate-N-succinyltransferase chain A domain-containing protein</fullName>
    </recommendedName>
</protein>
<dbReference type="NCBIfam" id="NF008808">
    <property type="entry name" value="PRK11830.1"/>
    <property type="match status" value="1"/>
</dbReference>
<name>A0A1L4D0P1_9BACT</name>
<dbReference type="Gene3D" id="1.10.166.10">
    <property type="entry name" value="Tetrahydrodipicolinate-N-succinyltransferase, N-terminal domain"/>
    <property type="match status" value="1"/>
</dbReference>
<dbReference type="Proteomes" id="UP000184731">
    <property type="component" value="Chromosome"/>
</dbReference>
<evidence type="ECO:0000256" key="1">
    <source>
        <dbReference type="ARBA" id="ARBA00007274"/>
    </source>
</evidence>
<evidence type="ECO:0000259" key="2">
    <source>
        <dbReference type="Pfam" id="PF14805"/>
    </source>
</evidence>
<comment type="similarity">
    <text evidence="1">Belongs to the transferase hexapeptide repeat family.</text>
</comment>
<dbReference type="KEGG" id="saqi:AXG55_07500"/>
<dbReference type="PANTHER" id="PTHR43300:SF10">
    <property type="entry name" value="2,3,4,5-TETRAHYDROPYRIDINE-2,6-DICARBOXYLATE N-ACETYLTRANSFERASE"/>
    <property type="match status" value="1"/>
</dbReference>
<accession>A0A1L4D0P1</accession>
<dbReference type="InterPro" id="IPR011004">
    <property type="entry name" value="Trimer_LpxA-like_sf"/>
</dbReference>
<dbReference type="AlphaFoldDB" id="A0A1L4D0P1"/>
<dbReference type="Pfam" id="PF14602">
    <property type="entry name" value="Hexapep_2"/>
    <property type="match status" value="1"/>
</dbReference>
<evidence type="ECO:0000313" key="4">
    <source>
        <dbReference type="Proteomes" id="UP000184731"/>
    </source>
</evidence>
<proteinExistence type="inferred from homology"/>
<dbReference type="OrthoDB" id="5289940at2"/>
<keyword evidence="4" id="KW-1185">Reference proteome</keyword>
<dbReference type="PANTHER" id="PTHR43300">
    <property type="entry name" value="ACETYLTRANSFERASE"/>
    <property type="match status" value="1"/>
</dbReference>
<organism evidence="3 4">
    <name type="scientific">Silvanigrella aquatica</name>
    <dbReference type="NCBI Taxonomy" id="1915309"/>
    <lineage>
        <taxon>Bacteria</taxon>
        <taxon>Pseudomonadati</taxon>
        <taxon>Bdellovibrionota</taxon>
        <taxon>Oligoflexia</taxon>
        <taxon>Silvanigrellales</taxon>
        <taxon>Silvanigrellaceae</taxon>
        <taxon>Silvanigrella</taxon>
    </lineage>
</organism>
<evidence type="ECO:0000313" key="3">
    <source>
        <dbReference type="EMBL" id="APJ03757.1"/>
    </source>
</evidence>
<dbReference type="SUPFAM" id="SSF51161">
    <property type="entry name" value="Trimeric LpxA-like enzymes"/>
    <property type="match status" value="1"/>
</dbReference>
<sequence length="308" mass="33383">MKSLSVQELTHLQTHVHNAYSDSEQLKNKETQNAIVQCLRYLESGTLRVASPHGMEANCGEVEMNHLQHWIVHPWVKQSILLAMKMRTAETFSWELKSEINNTMQGRSHGGLLTYHDKFDVRNDLAKASVRSVYGSIVREGAFISKGVILMPSFVNIGAWIGSGTMIDTWATAGSCAQIGKNVHVAGGVGIGGVLEPENARPVLIGDNAFLGSRVIVVEGTIVGEGAVLGANVSLTSSTPIYDVTNTERKEYRGFVPANAVVVAGTRMKTFPGGEVPLQCAYIIAYRSEKTDSKVSLNDVLRETGIAV</sequence>
<dbReference type="InterPro" id="IPR037133">
    <property type="entry name" value="THP_succinylTrfase_N_sf"/>
</dbReference>
<dbReference type="RefSeq" id="WP_148697499.1">
    <property type="nucleotide sequence ID" value="NZ_CP017834.1"/>
</dbReference>
<feature type="domain" description="Tetrahydrodipicolinate-N-succinyltransferase chain A" evidence="2">
    <location>
        <begin position="12"/>
        <end position="85"/>
    </location>
</feature>
<dbReference type="InterPro" id="IPR050179">
    <property type="entry name" value="Trans_hexapeptide_repeat"/>
</dbReference>
<dbReference type="CDD" id="cd03350">
    <property type="entry name" value="LbH_THP_succinylT"/>
    <property type="match status" value="1"/>
</dbReference>
<dbReference type="Gene3D" id="2.160.10.10">
    <property type="entry name" value="Hexapeptide repeat proteins"/>
    <property type="match status" value="1"/>
</dbReference>